<protein>
    <submittedName>
        <fullName evidence="1">Unannotated protein</fullName>
    </submittedName>
</protein>
<proteinExistence type="predicted"/>
<dbReference type="Gene3D" id="2.40.30.20">
    <property type="match status" value="1"/>
</dbReference>
<dbReference type="InterPro" id="IPR023366">
    <property type="entry name" value="ATP_synth_asu-like_sf"/>
</dbReference>
<gene>
    <name evidence="1" type="ORF">UFOPK3992_02101</name>
</gene>
<organism evidence="1">
    <name type="scientific">freshwater metagenome</name>
    <dbReference type="NCBI Taxonomy" id="449393"/>
    <lineage>
        <taxon>unclassified sequences</taxon>
        <taxon>metagenomes</taxon>
        <taxon>ecological metagenomes</taxon>
    </lineage>
</organism>
<name>A0A6J7RFH0_9ZZZZ</name>
<sequence>MKRTILSAALGAFVLAAATITAGAPASAMAPNYPSPGAPYGDCGQNGGRSYVHSACVGMVNRTHGFISPGVQSQAGGVAMHVSNWVSQVHAGTGGMSQVWTLGTSNNDLPINGGWSAGLCKRLYGTGTGSNRGCTFTGYAAVNDGSATGHYAEKFRHAVYVGNGGVSATCSGGASANSSSTSNSTYVGCEEFNSYGTGTRWTRHDYRLFTKTLAINVTNRINQRLHLTSAVWNKAIRDVRGDTHSSATISGISVSGNVVHVATTEAHGIEAGSRVTIEGVSASLDGHYEVTTVPTPSRFTYSKFHGYVAPYHLVAHVDIRLANGALNNVVSIAPYAEGYLPVVHFGAILPIGAANTVTLTYKFMGGPEGCSTSCNYTDQVVTIRAIVAANGAVSGDSTTCTVSGGANRAFCNITDYGVSGHDAHYGVTLDSSAA</sequence>
<accession>A0A6J7RFH0</accession>
<evidence type="ECO:0000313" key="1">
    <source>
        <dbReference type="EMBL" id="CAB5027559.1"/>
    </source>
</evidence>
<dbReference type="AlphaFoldDB" id="A0A6J7RFH0"/>
<reference evidence="1" key="1">
    <citation type="submission" date="2020-05" db="EMBL/GenBank/DDBJ databases">
        <authorList>
            <person name="Chiriac C."/>
            <person name="Salcher M."/>
            <person name="Ghai R."/>
            <person name="Kavagutti S V."/>
        </authorList>
    </citation>
    <scope>NUCLEOTIDE SEQUENCE</scope>
</reference>
<dbReference type="EMBL" id="CAFBOZ010000399">
    <property type="protein sequence ID" value="CAB5027559.1"/>
    <property type="molecule type" value="Genomic_DNA"/>
</dbReference>